<keyword evidence="2" id="KW-1185">Reference proteome</keyword>
<evidence type="ECO:0000313" key="2">
    <source>
        <dbReference type="Proteomes" id="UP001516400"/>
    </source>
</evidence>
<comment type="caution">
    <text evidence="1">The sequence shown here is derived from an EMBL/GenBank/DDBJ whole genome shotgun (WGS) entry which is preliminary data.</text>
</comment>
<reference evidence="1 2" key="1">
    <citation type="journal article" date="2021" name="BMC Biol.">
        <title>Horizontally acquired antibacterial genes associated with adaptive radiation of ladybird beetles.</title>
        <authorList>
            <person name="Li H.S."/>
            <person name="Tang X.F."/>
            <person name="Huang Y.H."/>
            <person name="Xu Z.Y."/>
            <person name="Chen M.L."/>
            <person name="Du X.Y."/>
            <person name="Qiu B.Y."/>
            <person name="Chen P.T."/>
            <person name="Zhang W."/>
            <person name="Slipinski A."/>
            <person name="Escalona H.E."/>
            <person name="Waterhouse R.M."/>
            <person name="Zwick A."/>
            <person name="Pang H."/>
        </authorList>
    </citation>
    <scope>NUCLEOTIDE SEQUENCE [LARGE SCALE GENOMIC DNA]</scope>
    <source>
        <strain evidence="1">SYSU2018</strain>
    </source>
</reference>
<dbReference type="AlphaFoldDB" id="A0ABD2ML87"/>
<organism evidence="1 2">
    <name type="scientific">Cryptolaemus montrouzieri</name>
    <dbReference type="NCBI Taxonomy" id="559131"/>
    <lineage>
        <taxon>Eukaryota</taxon>
        <taxon>Metazoa</taxon>
        <taxon>Ecdysozoa</taxon>
        <taxon>Arthropoda</taxon>
        <taxon>Hexapoda</taxon>
        <taxon>Insecta</taxon>
        <taxon>Pterygota</taxon>
        <taxon>Neoptera</taxon>
        <taxon>Endopterygota</taxon>
        <taxon>Coleoptera</taxon>
        <taxon>Polyphaga</taxon>
        <taxon>Cucujiformia</taxon>
        <taxon>Coccinelloidea</taxon>
        <taxon>Coccinellidae</taxon>
        <taxon>Scymninae</taxon>
        <taxon>Scymnini</taxon>
        <taxon>Cryptolaemus</taxon>
    </lineage>
</organism>
<protein>
    <submittedName>
        <fullName evidence="1">Uncharacterized protein</fullName>
    </submittedName>
</protein>
<feature type="non-terminal residue" evidence="1">
    <location>
        <position position="1"/>
    </location>
</feature>
<gene>
    <name evidence="1" type="ORF">HHI36_011170</name>
</gene>
<accession>A0ABD2ML87</accession>
<dbReference type="Proteomes" id="UP001516400">
    <property type="component" value="Unassembled WGS sequence"/>
</dbReference>
<evidence type="ECO:0000313" key="1">
    <source>
        <dbReference type="EMBL" id="KAL3267027.1"/>
    </source>
</evidence>
<proteinExistence type="predicted"/>
<dbReference type="EMBL" id="JABFTP020000001">
    <property type="protein sequence ID" value="KAL3267027.1"/>
    <property type="molecule type" value="Genomic_DNA"/>
</dbReference>
<name>A0ABD2ML87_9CUCU</name>
<sequence>KSGFKVICEGKEDDLTLVELARTWQRVQKELHVQDTEFEDFVTFSNDSAVFGELTDADIITSVLPVTNAEADKGEEEGGEINEHNFTIKDLHNAKSVFLKKEV</sequence>